<dbReference type="AlphaFoldDB" id="F3ZW26"/>
<proteinExistence type="predicted"/>
<dbReference type="CDD" id="cd08500">
    <property type="entry name" value="PBP2_NikA_DppA_OppA_like_4"/>
    <property type="match status" value="1"/>
</dbReference>
<dbReference type="EMBL" id="CP002360">
    <property type="protein sequence ID" value="AEE96406.1"/>
    <property type="molecule type" value="Genomic_DNA"/>
</dbReference>
<dbReference type="STRING" id="697281.Mahau_1210"/>
<dbReference type="InterPro" id="IPR039424">
    <property type="entry name" value="SBP_5"/>
</dbReference>
<dbReference type="PANTHER" id="PTHR30290:SF62">
    <property type="entry name" value="OLIGOPEPTIDE ABC TRANSPORTER, PERIPLASMIC OLIGOPEPTIDE-BINDING PROTEIN"/>
    <property type="match status" value="1"/>
</dbReference>
<name>F3ZW26_MAHA5</name>
<feature type="region of interest" description="Disordered" evidence="1">
    <location>
        <begin position="27"/>
        <end position="52"/>
    </location>
</feature>
<dbReference type="GO" id="GO:0015833">
    <property type="term" value="P:peptide transport"/>
    <property type="evidence" value="ECO:0007669"/>
    <property type="project" value="TreeGrafter"/>
</dbReference>
<dbReference type="eggNOG" id="COG0747">
    <property type="taxonomic scope" value="Bacteria"/>
</dbReference>
<dbReference type="SUPFAM" id="SSF53850">
    <property type="entry name" value="Periplasmic binding protein-like II"/>
    <property type="match status" value="1"/>
</dbReference>
<dbReference type="Pfam" id="PF00496">
    <property type="entry name" value="SBP_bac_5"/>
    <property type="match status" value="1"/>
</dbReference>
<keyword evidence="4" id="KW-1185">Reference proteome</keyword>
<dbReference type="Gene3D" id="3.10.105.10">
    <property type="entry name" value="Dipeptide-binding Protein, Domain 3"/>
    <property type="match status" value="1"/>
</dbReference>
<dbReference type="PANTHER" id="PTHR30290">
    <property type="entry name" value="PERIPLASMIC BINDING COMPONENT OF ABC TRANSPORTER"/>
    <property type="match status" value="1"/>
</dbReference>
<dbReference type="PROSITE" id="PS51257">
    <property type="entry name" value="PROKAR_LIPOPROTEIN"/>
    <property type="match status" value="1"/>
</dbReference>
<protein>
    <submittedName>
        <fullName evidence="3">Extracellular solute-binding protein family 5</fullName>
    </submittedName>
</protein>
<evidence type="ECO:0000256" key="1">
    <source>
        <dbReference type="SAM" id="MobiDB-lite"/>
    </source>
</evidence>
<dbReference type="RefSeq" id="WP_013780836.1">
    <property type="nucleotide sequence ID" value="NC_015520.1"/>
</dbReference>
<sequence length="659" mass="74905">MRKLKLFTVWMLTIALLLPIIITSCGTSTNEDGEQSTEQTGEETKDRGKEQVMSEFEQTQGIPTELKEAPILADKVKTGDLPPIEKRLPKEPKIANDMPASQIKYEIGTYGGVLRTVTHEQGFDSTVFCILNEPLLNSPGLLGEEITGNVVKNYEASSDQKEFTFHMREGLKWSDGQPVTTEDVRFAVEDVLFNAKLTPVFPAWLRSGGKVDGTPMKLEILDDYTFKIIFDQPYGGFPLTLSIEGWRGYTDILKPKHFLQKYHVKYTPLEQLEPEIEKAGFQKSDWVSLFNKKDVLNWESVTPDAIGFPVLSPWMQIKATTSTVEYERNPYYFEIDEKGNQLPYIDKLNTTYVQDLQMVIMKTLGGEVDHSGELISLNDLPLLKENEANGGYKIYMPNMHRTGADIILNFNYDDPVWRKVIYDIRFRKALNLALDKDEIVDTVYYGMAKPAEIQGTECDIKEANKLLDEMGMKKGSDGLRLGPGGEKFSIPLDVQPWRPDTVPLTQLVVEQWRELGLDVSMKQIDASLWNTRVAANEIKATVIGTHGPVLGAGNPDWAQSYWAPLWNMWWVSNGQKGEEPPQDVKDFYQLIEDMRGAPVEQSIQYNEKIRADMRDNLWYFVVADNIKQPVAINAKIHNYTDNGFNIAQFFGAERLFYGK</sequence>
<reference evidence="4" key="1">
    <citation type="submission" date="2010-11" db="EMBL/GenBank/DDBJ databases">
        <title>The complete genome of Mahella australiensis DSM 15567.</title>
        <authorList>
            <consortium name="US DOE Joint Genome Institute (JGI-PGF)"/>
            <person name="Lucas S."/>
            <person name="Copeland A."/>
            <person name="Lapidus A."/>
            <person name="Bruce D."/>
            <person name="Goodwin L."/>
            <person name="Pitluck S."/>
            <person name="Kyrpides N."/>
            <person name="Mavromatis K."/>
            <person name="Pagani I."/>
            <person name="Ivanova N."/>
            <person name="Teshima H."/>
            <person name="Brettin T."/>
            <person name="Detter J.C."/>
            <person name="Han C."/>
            <person name="Tapia R."/>
            <person name="Land M."/>
            <person name="Hauser L."/>
            <person name="Markowitz V."/>
            <person name="Cheng J.-F."/>
            <person name="Hugenholtz P."/>
            <person name="Woyke T."/>
            <person name="Wu D."/>
            <person name="Spring S."/>
            <person name="Pukall R."/>
            <person name="Steenblock K."/>
            <person name="Schneider S."/>
            <person name="Klenk H.-P."/>
            <person name="Eisen J.A."/>
        </authorList>
    </citation>
    <scope>NUCLEOTIDE SEQUENCE [LARGE SCALE GENOMIC DNA]</scope>
    <source>
        <strain evidence="4">DSM 15567 / CIP 107919 / 50-1 BON</strain>
    </source>
</reference>
<organism evidence="3 4">
    <name type="scientific">Mahella australiensis (strain DSM 15567 / CIP 107919 / 50-1 BON)</name>
    <dbReference type="NCBI Taxonomy" id="697281"/>
    <lineage>
        <taxon>Bacteria</taxon>
        <taxon>Bacillati</taxon>
        <taxon>Bacillota</taxon>
        <taxon>Clostridia</taxon>
        <taxon>Thermoanaerobacterales</taxon>
        <taxon>Thermoanaerobacterales Family IV. Incertae Sedis</taxon>
        <taxon>Mahella</taxon>
    </lineage>
</organism>
<accession>F3ZW26</accession>
<dbReference type="Gene3D" id="3.40.190.10">
    <property type="entry name" value="Periplasmic binding protein-like II"/>
    <property type="match status" value="1"/>
</dbReference>
<dbReference type="KEGG" id="mas:Mahau_1210"/>
<feature type="compositionally biased region" description="Basic and acidic residues" evidence="1">
    <location>
        <begin position="42"/>
        <end position="52"/>
    </location>
</feature>
<reference evidence="3 4" key="2">
    <citation type="journal article" date="2011" name="Stand. Genomic Sci.">
        <title>Complete genome sequence of Mahella australiensis type strain (50-1 BON).</title>
        <authorList>
            <person name="Sikorski J."/>
            <person name="Teshima H."/>
            <person name="Nolan M."/>
            <person name="Lucas S."/>
            <person name="Hammon N."/>
            <person name="Deshpande S."/>
            <person name="Cheng J.F."/>
            <person name="Pitluck S."/>
            <person name="Liolios K."/>
            <person name="Pagani I."/>
            <person name="Ivanova N."/>
            <person name="Huntemann M."/>
            <person name="Mavromatis K."/>
            <person name="Ovchinikova G."/>
            <person name="Pati A."/>
            <person name="Tapia R."/>
            <person name="Han C."/>
            <person name="Goodwin L."/>
            <person name="Chen A."/>
            <person name="Palaniappan K."/>
            <person name="Land M."/>
            <person name="Hauser L."/>
            <person name="Ngatchou-Djao O.D."/>
            <person name="Rohde M."/>
            <person name="Pukall R."/>
            <person name="Spring S."/>
            <person name="Abt B."/>
            <person name="Goker M."/>
            <person name="Detter J.C."/>
            <person name="Woyke T."/>
            <person name="Bristow J."/>
            <person name="Markowitz V."/>
            <person name="Hugenholtz P."/>
            <person name="Eisen J.A."/>
            <person name="Kyrpides N.C."/>
            <person name="Klenk H.P."/>
            <person name="Lapidus A."/>
        </authorList>
    </citation>
    <scope>NUCLEOTIDE SEQUENCE [LARGE SCALE GENOMIC DNA]</scope>
    <source>
        <strain evidence="4">DSM 15567 / CIP 107919 / 50-1 BON</strain>
    </source>
</reference>
<dbReference type="Proteomes" id="UP000008457">
    <property type="component" value="Chromosome"/>
</dbReference>
<evidence type="ECO:0000259" key="2">
    <source>
        <dbReference type="Pfam" id="PF00496"/>
    </source>
</evidence>
<dbReference type="GO" id="GO:1904680">
    <property type="term" value="F:peptide transmembrane transporter activity"/>
    <property type="evidence" value="ECO:0007669"/>
    <property type="project" value="TreeGrafter"/>
</dbReference>
<dbReference type="HOGENOM" id="CLU_017028_8_2_9"/>
<gene>
    <name evidence="3" type="ordered locus">Mahau_1210</name>
</gene>
<evidence type="ECO:0000313" key="4">
    <source>
        <dbReference type="Proteomes" id="UP000008457"/>
    </source>
</evidence>
<dbReference type="InterPro" id="IPR000914">
    <property type="entry name" value="SBP_5_dom"/>
</dbReference>
<evidence type="ECO:0000313" key="3">
    <source>
        <dbReference type="EMBL" id="AEE96406.1"/>
    </source>
</evidence>
<dbReference type="OrthoDB" id="9772924at2"/>
<feature type="domain" description="Solute-binding protein family 5" evidence="2">
    <location>
        <begin position="146"/>
        <end position="547"/>
    </location>
</feature>